<dbReference type="VEuPathDB" id="VectorBase:HLOH_052287"/>
<protein>
    <submittedName>
        <fullName evidence="2">Uncharacterized protein</fullName>
    </submittedName>
</protein>
<sequence length="319" mass="34712">MTRRQLYRTLFFCDETSSVVRLQSENTDSKDHKRPGGDGRLGRCLVLCVYDPAASEWDPSVRLDLDAVPFAEACTHLVYSDLVFNARTSAVEFGRPYLAKTVLPKFTNAARKSKSTLMAELRCLSKGDVTGMESSLFPTPQAIPAKFAEATSDYLRAFGFYGISLDVYNPVTGPAGVGQYYLPLLKALKVGLGTQNILLAASVYFTKDLNVGLDYNEIQKVEQAAPASSHFSSPKGASRGDSAVNTVLDVTHSTQHVVASLSFSGAQFLLRSQPQTDREMATSGQPASRVTGGGHYTRINGTLSFFEVLDLLQTDEPVE</sequence>
<comment type="caution">
    <text evidence="2">The sequence shown here is derived from an EMBL/GenBank/DDBJ whole genome shotgun (WGS) entry which is preliminary data.</text>
</comment>
<gene>
    <name evidence="2" type="ORF">HPB48_019201</name>
</gene>
<evidence type="ECO:0000313" key="3">
    <source>
        <dbReference type="Proteomes" id="UP000821853"/>
    </source>
</evidence>
<dbReference type="EMBL" id="JABSTR010000008">
    <property type="protein sequence ID" value="KAH9377100.1"/>
    <property type="molecule type" value="Genomic_DNA"/>
</dbReference>
<dbReference type="SUPFAM" id="SSF51445">
    <property type="entry name" value="(Trans)glycosidases"/>
    <property type="match status" value="1"/>
</dbReference>
<evidence type="ECO:0000313" key="2">
    <source>
        <dbReference type="EMBL" id="KAH9377100.1"/>
    </source>
</evidence>
<organism evidence="2 3">
    <name type="scientific">Haemaphysalis longicornis</name>
    <name type="common">Bush tick</name>
    <dbReference type="NCBI Taxonomy" id="44386"/>
    <lineage>
        <taxon>Eukaryota</taxon>
        <taxon>Metazoa</taxon>
        <taxon>Ecdysozoa</taxon>
        <taxon>Arthropoda</taxon>
        <taxon>Chelicerata</taxon>
        <taxon>Arachnida</taxon>
        <taxon>Acari</taxon>
        <taxon>Parasitiformes</taxon>
        <taxon>Ixodida</taxon>
        <taxon>Ixodoidea</taxon>
        <taxon>Ixodidae</taxon>
        <taxon>Haemaphysalinae</taxon>
        <taxon>Haemaphysalis</taxon>
    </lineage>
</organism>
<accession>A0A9J6GS66</accession>
<dbReference type="Gene3D" id="3.20.20.80">
    <property type="entry name" value="Glycosidases"/>
    <property type="match status" value="1"/>
</dbReference>
<reference evidence="2 3" key="1">
    <citation type="journal article" date="2020" name="Cell">
        <title>Large-Scale Comparative Analyses of Tick Genomes Elucidate Their Genetic Diversity and Vector Capacities.</title>
        <authorList>
            <consortium name="Tick Genome and Microbiome Consortium (TIGMIC)"/>
            <person name="Jia N."/>
            <person name="Wang J."/>
            <person name="Shi W."/>
            <person name="Du L."/>
            <person name="Sun Y."/>
            <person name="Zhan W."/>
            <person name="Jiang J.F."/>
            <person name="Wang Q."/>
            <person name="Zhang B."/>
            <person name="Ji P."/>
            <person name="Bell-Sakyi L."/>
            <person name="Cui X.M."/>
            <person name="Yuan T.T."/>
            <person name="Jiang B.G."/>
            <person name="Yang W.F."/>
            <person name="Lam T.T."/>
            <person name="Chang Q.C."/>
            <person name="Ding S.J."/>
            <person name="Wang X.J."/>
            <person name="Zhu J.G."/>
            <person name="Ruan X.D."/>
            <person name="Zhao L."/>
            <person name="Wei J.T."/>
            <person name="Ye R.Z."/>
            <person name="Que T.C."/>
            <person name="Du C.H."/>
            <person name="Zhou Y.H."/>
            <person name="Cheng J.X."/>
            <person name="Dai P.F."/>
            <person name="Guo W.B."/>
            <person name="Han X.H."/>
            <person name="Huang E.J."/>
            <person name="Li L.F."/>
            <person name="Wei W."/>
            <person name="Gao Y.C."/>
            <person name="Liu J.Z."/>
            <person name="Shao H.Z."/>
            <person name="Wang X."/>
            <person name="Wang C.C."/>
            <person name="Yang T.C."/>
            <person name="Huo Q.B."/>
            <person name="Li W."/>
            <person name="Chen H.Y."/>
            <person name="Chen S.E."/>
            <person name="Zhou L.G."/>
            <person name="Ni X.B."/>
            <person name="Tian J.H."/>
            <person name="Sheng Y."/>
            <person name="Liu T."/>
            <person name="Pan Y.S."/>
            <person name="Xia L.Y."/>
            <person name="Li J."/>
            <person name="Zhao F."/>
            <person name="Cao W.C."/>
        </authorList>
    </citation>
    <scope>NUCLEOTIDE SEQUENCE [LARGE SCALE GENOMIC DNA]</scope>
    <source>
        <strain evidence="2">HaeL-2018</strain>
    </source>
</reference>
<name>A0A9J6GS66_HAELO</name>
<evidence type="ECO:0000256" key="1">
    <source>
        <dbReference type="SAM" id="MobiDB-lite"/>
    </source>
</evidence>
<keyword evidence="3" id="KW-1185">Reference proteome</keyword>
<dbReference type="AlphaFoldDB" id="A0A9J6GS66"/>
<proteinExistence type="predicted"/>
<dbReference type="Proteomes" id="UP000821853">
    <property type="component" value="Unassembled WGS sequence"/>
</dbReference>
<dbReference type="InterPro" id="IPR017853">
    <property type="entry name" value="GH"/>
</dbReference>
<feature type="region of interest" description="Disordered" evidence="1">
    <location>
        <begin position="274"/>
        <end position="294"/>
    </location>
</feature>